<dbReference type="EMBL" id="SPHZ02000005">
    <property type="protein sequence ID" value="KAF0920544.1"/>
    <property type="molecule type" value="Genomic_DNA"/>
</dbReference>
<name>A0A6G1E7Y2_9ORYZ</name>
<proteinExistence type="predicted"/>
<comment type="caution">
    <text evidence="1">The sequence shown here is derived from an EMBL/GenBank/DDBJ whole genome shotgun (WGS) entry which is preliminary data.</text>
</comment>
<evidence type="ECO:0000313" key="1">
    <source>
        <dbReference type="EMBL" id="KAF0920544.1"/>
    </source>
</evidence>
<organism evidence="1 2">
    <name type="scientific">Oryza meyeriana var. granulata</name>
    <dbReference type="NCBI Taxonomy" id="110450"/>
    <lineage>
        <taxon>Eukaryota</taxon>
        <taxon>Viridiplantae</taxon>
        <taxon>Streptophyta</taxon>
        <taxon>Embryophyta</taxon>
        <taxon>Tracheophyta</taxon>
        <taxon>Spermatophyta</taxon>
        <taxon>Magnoliopsida</taxon>
        <taxon>Liliopsida</taxon>
        <taxon>Poales</taxon>
        <taxon>Poaceae</taxon>
        <taxon>BOP clade</taxon>
        <taxon>Oryzoideae</taxon>
        <taxon>Oryzeae</taxon>
        <taxon>Oryzinae</taxon>
        <taxon>Oryza</taxon>
        <taxon>Oryza meyeriana</taxon>
    </lineage>
</organism>
<dbReference type="AlphaFoldDB" id="A0A6G1E7Y2"/>
<keyword evidence="2" id="KW-1185">Reference proteome</keyword>
<sequence>MDAGPAPGSISKYTVRQLLPMPCMPTAGHGRSIGSAGGVAARLGIAPITQPSIYFLVQVCTGGGTSRV</sequence>
<accession>A0A6G1E7Y2</accession>
<gene>
    <name evidence="1" type="ORF">E2562_035646</name>
</gene>
<protein>
    <submittedName>
        <fullName evidence="1">Uncharacterized protein</fullName>
    </submittedName>
</protein>
<evidence type="ECO:0000313" key="2">
    <source>
        <dbReference type="Proteomes" id="UP000479710"/>
    </source>
</evidence>
<dbReference type="Proteomes" id="UP000479710">
    <property type="component" value="Unassembled WGS sequence"/>
</dbReference>
<reference evidence="1 2" key="1">
    <citation type="submission" date="2019-11" db="EMBL/GenBank/DDBJ databases">
        <title>Whole genome sequence of Oryza granulata.</title>
        <authorList>
            <person name="Li W."/>
        </authorList>
    </citation>
    <scope>NUCLEOTIDE SEQUENCE [LARGE SCALE GENOMIC DNA]</scope>
    <source>
        <strain evidence="2">cv. Menghai</strain>
        <tissue evidence="1">Leaf</tissue>
    </source>
</reference>